<dbReference type="Gene3D" id="1.25.40.10">
    <property type="entry name" value="Tetratricopeptide repeat domain"/>
    <property type="match status" value="2"/>
</dbReference>
<evidence type="ECO:0000313" key="1">
    <source>
        <dbReference type="EMBL" id="KAF7340770.1"/>
    </source>
</evidence>
<dbReference type="AlphaFoldDB" id="A0A8H6XG01"/>
<protein>
    <submittedName>
        <fullName evidence="1">ATPase-AAA-core domain-containing protein</fullName>
    </submittedName>
</protein>
<accession>A0A8H6XG01</accession>
<dbReference type="SUPFAM" id="SSF48452">
    <property type="entry name" value="TPR-like"/>
    <property type="match status" value="1"/>
</dbReference>
<dbReference type="EMBL" id="JACAZH010000029">
    <property type="protein sequence ID" value="KAF7340770.1"/>
    <property type="molecule type" value="Genomic_DNA"/>
</dbReference>
<keyword evidence="2" id="KW-1185">Reference proteome</keyword>
<organism evidence="1 2">
    <name type="scientific">Mycena sanguinolenta</name>
    <dbReference type="NCBI Taxonomy" id="230812"/>
    <lineage>
        <taxon>Eukaryota</taxon>
        <taxon>Fungi</taxon>
        <taxon>Dikarya</taxon>
        <taxon>Basidiomycota</taxon>
        <taxon>Agaricomycotina</taxon>
        <taxon>Agaricomycetes</taxon>
        <taxon>Agaricomycetidae</taxon>
        <taxon>Agaricales</taxon>
        <taxon>Marasmiineae</taxon>
        <taxon>Mycenaceae</taxon>
        <taxon>Mycena</taxon>
    </lineage>
</organism>
<comment type="caution">
    <text evidence="1">The sequence shown here is derived from an EMBL/GenBank/DDBJ whole genome shotgun (WGS) entry which is preliminary data.</text>
</comment>
<sequence length="698" mass="78679">MVTIRGAEHPAKVRWTRPFLPPLKPLSDEAARQTFMDIADDNYEEIEELLRFTGNLPLAVDLMAHLVLYDGASSVLARWETEKTSVLSEGFDRRSNLDASIAMSLSSPRLSSSPGAMDLLCLLSILPDGLSDAELFQSNLPIKDLMACKAVLLGTSLAYNDDKRRLKSLVPIREHVQQFHPVQPWLVESLQQYFAILLDLYQKYFGTLQAVGMIKQITLNLANLHQILLQGLNPENPDLANTVSCGISLNMFSRRTGLGRHVLMDCMKPHVHLCGPQLEILFVTELFRSQGLLAVDDPEGLVTRVESQFKTFKDPVLEADFYGILGFYYAHTNNPKAKETMDKVVELFNTTEQLDIHPEILTLVANFYWRFGEYPTGRILARRAQRLAQRTANLYEEALALRVESGCNIFLGNYTSTVFILDRAKELMDLCGSSESILYYRILDLEAEIHMRKSQYAEARKIYVQIATKLSAQDNPIDHAYALLPMGEIDVAIGAHDATENLEKARELFAKFNFHYGAFTCDAVIVEYKLNTEGVETGPLKATLEKILAFSWSDDALVTFAALERMGDPARWPLTDFNWVSTHSVVYLAFSTKKKDKLAVHKALRFLGDVFLTNGDEKTAESLFLAALDGFTNMDVHRSRAECLIRLGDLAKNRGDLAIAKSFWDMARPLFERALQGQRVAHIDKRLASLDQEIRVTK</sequence>
<gene>
    <name evidence="1" type="ORF">MSAN_02105600</name>
</gene>
<dbReference type="InterPro" id="IPR011990">
    <property type="entry name" value="TPR-like_helical_dom_sf"/>
</dbReference>
<proteinExistence type="predicted"/>
<dbReference type="Proteomes" id="UP000623467">
    <property type="component" value="Unassembled WGS sequence"/>
</dbReference>
<evidence type="ECO:0000313" key="2">
    <source>
        <dbReference type="Proteomes" id="UP000623467"/>
    </source>
</evidence>
<dbReference type="OrthoDB" id="3056766at2759"/>
<name>A0A8H6XG01_9AGAR</name>
<reference evidence="1" key="1">
    <citation type="submission" date="2020-05" db="EMBL/GenBank/DDBJ databases">
        <title>Mycena genomes resolve the evolution of fungal bioluminescence.</title>
        <authorList>
            <person name="Tsai I.J."/>
        </authorList>
    </citation>
    <scope>NUCLEOTIDE SEQUENCE</scope>
    <source>
        <strain evidence="1">160909Yilan</strain>
    </source>
</reference>